<evidence type="ECO:0000313" key="4">
    <source>
        <dbReference type="Proteomes" id="UP001055102"/>
    </source>
</evidence>
<keyword evidence="4" id="KW-1185">Reference proteome</keyword>
<evidence type="ECO:0000256" key="1">
    <source>
        <dbReference type="SAM" id="Coils"/>
    </source>
</evidence>
<keyword evidence="1" id="KW-0175">Coiled coil</keyword>
<gene>
    <name evidence="3" type="ORF">AOPFMNJM_1782</name>
</gene>
<proteinExistence type="predicted"/>
<protein>
    <submittedName>
        <fullName evidence="3">Uncharacterized protein</fullName>
    </submittedName>
</protein>
<dbReference type="Proteomes" id="UP001055102">
    <property type="component" value="Unassembled WGS sequence"/>
</dbReference>
<reference evidence="3" key="1">
    <citation type="journal article" date="2021" name="Front. Microbiol.">
        <title>Comprehensive Comparative Genomics and Phenotyping of Methylobacterium Species.</title>
        <authorList>
            <person name="Alessa O."/>
            <person name="Ogura Y."/>
            <person name="Fujitani Y."/>
            <person name="Takami H."/>
            <person name="Hayashi T."/>
            <person name="Sahin N."/>
            <person name="Tani A."/>
        </authorList>
    </citation>
    <scope>NUCLEOTIDE SEQUENCE</scope>
    <source>
        <strain evidence="3">LMG 23639</strain>
    </source>
</reference>
<evidence type="ECO:0000313" key="3">
    <source>
        <dbReference type="EMBL" id="GJE06462.1"/>
    </source>
</evidence>
<feature type="compositionally biased region" description="Basic and acidic residues" evidence="2">
    <location>
        <begin position="791"/>
        <end position="816"/>
    </location>
</feature>
<feature type="coiled-coil region" evidence="1">
    <location>
        <begin position="377"/>
        <end position="404"/>
    </location>
</feature>
<feature type="region of interest" description="Disordered" evidence="2">
    <location>
        <begin position="791"/>
        <end position="845"/>
    </location>
</feature>
<comment type="caution">
    <text evidence="3">The sequence shown here is derived from an EMBL/GenBank/DDBJ whole genome shotgun (WGS) entry which is preliminary data.</text>
</comment>
<sequence length="845" mass="91011">MALTPGLRPFQEDAPDTSRARGAVAQQDPGLKASGLNPVAAPVSQFVRAMTAPQDDSADRLARALSDWSPALQRFAEAHTRDDAEERQARIAQAYGGLDSAQILEKMKSDPDVETKMGQRLIAKYHGRAAAEEAGRAVAAYYANDFDKDGGDLPGYLKGVRENAVKANGGNPYFAGEFDSAFHNTAQQVQAQQVRYRAERSAEATQETVQAGWLGTVDQGIKAGSSPEAIAAAVRQSYETNRHILKVSFPDQDRALLGVIGAMKGKLEADPANADQYLAVVKALAGTDRVDAQGKKLGTLEGSSTIGPQVSAAVASFEAAYGQRRDRATVDAKHGFWSQADRGELDEKSLRTFFDEPRNKGAMTEGEYQGYLRLNERSRASLAAERAKQAAKELEKDQRKLLDSQALDAGDRGSLWTLKDQDITAANGEAKTVSAKDQQDAAVSGFLDREQFVASRGAGTPAQREAASFARKVEWFSRNGQENPEWSDVMKRGAVAGNSVMVGGELPQVLREGFQTYRRLAAAAPQLALAQAGSEAAKFYDVADTLVSSGVQDEGTALATAVAYHRDPSKFESVTARVRSEEVRSRIAGIASNPLGLGFNRLAGVSNIEAMSTETQKLADIYVKVGGMGADEAVKRAAARVEQNFTNVNGHAVRTADRRVPPDFGSLAGEYLKRYAEERGATVGREVGDLSIAPMPNSATNWMVVDRITGLPVEMGPRAALTLDDLRAVQEVRADKARLRAERASADRLKPLVVIPGTGLGVSKPSLRGYSPEEVAGINLNIDAESTAQAERIREGSLKRSEERAKTEAAEDKARAEAPTVEPSNPFKPSILLRDSKRARKQPRE</sequence>
<dbReference type="EMBL" id="BPQR01000030">
    <property type="protein sequence ID" value="GJE06462.1"/>
    <property type="molecule type" value="Genomic_DNA"/>
</dbReference>
<organism evidence="3 4">
    <name type="scientific">Methylobacterium jeotgali</name>
    <dbReference type="NCBI Taxonomy" id="381630"/>
    <lineage>
        <taxon>Bacteria</taxon>
        <taxon>Pseudomonadati</taxon>
        <taxon>Pseudomonadota</taxon>
        <taxon>Alphaproteobacteria</taxon>
        <taxon>Hyphomicrobiales</taxon>
        <taxon>Methylobacteriaceae</taxon>
        <taxon>Methylobacterium</taxon>
    </lineage>
</organism>
<reference evidence="3" key="2">
    <citation type="submission" date="2021-08" db="EMBL/GenBank/DDBJ databases">
        <authorList>
            <person name="Tani A."/>
            <person name="Ola A."/>
            <person name="Ogura Y."/>
            <person name="Katsura K."/>
            <person name="Hayashi T."/>
        </authorList>
    </citation>
    <scope>NUCLEOTIDE SEQUENCE</scope>
    <source>
        <strain evidence="3">LMG 23639</strain>
    </source>
</reference>
<accession>A0ABQ4STM5</accession>
<evidence type="ECO:0000256" key="2">
    <source>
        <dbReference type="SAM" id="MobiDB-lite"/>
    </source>
</evidence>
<name>A0ABQ4STM5_9HYPH</name>
<feature type="region of interest" description="Disordered" evidence="2">
    <location>
        <begin position="1"/>
        <end position="37"/>
    </location>
</feature>